<evidence type="ECO:0000256" key="1">
    <source>
        <dbReference type="SAM" id="SignalP"/>
    </source>
</evidence>
<name>A0A7C4AR99_9BACT</name>
<dbReference type="Pfam" id="PF14326">
    <property type="entry name" value="DUF4384"/>
    <property type="match status" value="2"/>
</dbReference>
<dbReference type="EMBL" id="DTGT01000139">
    <property type="protein sequence ID" value="HGH60523.1"/>
    <property type="molecule type" value="Genomic_DNA"/>
</dbReference>
<dbReference type="InterPro" id="IPR025493">
    <property type="entry name" value="DUF4384"/>
</dbReference>
<evidence type="ECO:0000313" key="3">
    <source>
        <dbReference type="EMBL" id="HGH60523.1"/>
    </source>
</evidence>
<feature type="domain" description="DUF4384" evidence="2">
    <location>
        <begin position="217"/>
        <end position="296"/>
    </location>
</feature>
<keyword evidence="1" id="KW-0732">Signal</keyword>
<evidence type="ECO:0000259" key="2">
    <source>
        <dbReference type="Pfam" id="PF14326"/>
    </source>
</evidence>
<dbReference type="PANTHER" id="PTHR36194:SF1">
    <property type="entry name" value="S-LAYER-LIKE PROTEIN"/>
    <property type="match status" value="1"/>
</dbReference>
<proteinExistence type="predicted"/>
<gene>
    <name evidence="3" type="ORF">ENV54_04405</name>
</gene>
<comment type="caution">
    <text evidence="3">The sequence shown here is derived from an EMBL/GenBank/DDBJ whole genome shotgun (WGS) entry which is preliminary data.</text>
</comment>
<reference evidence="3" key="1">
    <citation type="journal article" date="2020" name="mSystems">
        <title>Genome- and Community-Level Interaction Insights into Carbon Utilization and Element Cycling Functions of Hydrothermarchaeota in Hydrothermal Sediment.</title>
        <authorList>
            <person name="Zhou Z."/>
            <person name="Liu Y."/>
            <person name="Xu W."/>
            <person name="Pan J."/>
            <person name="Luo Z.H."/>
            <person name="Li M."/>
        </authorList>
    </citation>
    <scope>NUCLEOTIDE SEQUENCE [LARGE SCALE GENOMIC DNA]</scope>
    <source>
        <strain evidence="3">SpSt-769</strain>
    </source>
</reference>
<dbReference type="AlphaFoldDB" id="A0A7C4AR99"/>
<feature type="domain" description="DUF4384" evidence="2">
    <location>
        <begin position="62"/>
        <end position="140"/>
    </location>
</feature>
<dbReference type="PANTHER" id="PTHR36194">
    <property type="entry name" value="S-LAYER-LIKE PROTEIN"/>
    <property type="match status" value="1"/>
</dbReference>
<feature type="signal peptide" evidence="1">
    <location>
        <begin position="1"/>
        <end position="25"/>
    </location>
</feature>
<sequence>MNNVKGFPKSFLVLALCLGASLMLAHSSWSKDAKDIVAEAQTIQSATKPFKIELSTAEGKTTYAAGEKINFVFKTDRDCYLTLIDIGTSGKVTQLFPNKWHESNKVEKGKEYRVPPADSGFLFKVEGQNGTEFVKAIATLAPMTSVQKAEMKGSGNFAEIVQPEAVLKDIKTELDAQDPKSWTEAHVSFTITGGQPSPAASTADKPFTLQLKTDKTEYKQGEPIVFTVESNKECYLTLIDIGTSGKVKIIFPNQYRQDNVIPANKPYRIPMEGVDVAFSYKVEGPPGKNTVKAIGTLNPCKFFAQPLPFKDFVYPLLGDKDQVLKDIAVALNSLQAGYFAEAEATIEIK</sequence>
<organism evidence="3">
    <name type="scientific">Desulfomonile tiedjei</name>
    <dbReference type="NCBI Taxonomy" id="2358"/>
    <lineage>
        <taxon>Bacteria</taxon>
        <taxon>Pseudomonadati</taxon>
        <taxon>Thermodesulfobacteriota</taxon>
        <taxon>Desulfomonilia</taxon>
        <taxon>Desulfomonilales</taxon>
        <taxon>Desulfomonilaceae</taxon>
        <taxon>Desulfomonile</taxon>
    </lineage>
</organism>
<accession>A0A7C4AR99</accession>
<protein>
    <submittedName>
        <fullName evidence="3">DUF4384 domain-containing protein</fullName>
    </submittedName>
</protein>
<feature type="chain" id="PRO_5027936347" evidence="1">
    <location>
        <begin position="26"/>
        <end position="349"/>
    </location>
</feature>